<evidence type="ECO:0000256" key="1">
    <source>
        <dbReference type="ARBA" id="ARBA00023180"/>
    </source>
</evidence>
<dbReference type="GO" id="GO:0006955">
    <property type="term" value="P:immune response"/>
    <property type="evidence" value="ECO:0007669"/>
    <property type="project" value="InterPro"/>
</dbReference>
<sequence length="126" mass="14798">MWFGIVNLDINVLCELSIQEGLLLLPAAHFLYQHKAECLFLNGTQRVRYLDRYIYNRNERWMQDQKAEVDRFCRHNYEVFNYEAANREEKMIGRRSESWGGALLPWEGRPGPPFPFLAFTGDSPPG</sequence>
<dbReference type="AlphaFoldDB" id="A0A8C6V838"/>
<evidence type="ECO:0000313" key="3">
    <source>
        <dbReference type="Ensembl" id="ENSNNAP00000001907.1"/>
    </source>
</evidence>
<dbReference type="GO" id="GO:0019882">
    <property type="term" value="P:antigen processing and presentation"/>
    <property type="evidence" value="ECO:0007669"/>
    <property type="project" value="InterPro"/>
</dbReference>
<dbReference type="InterPro" id="IPR011162">
    <property type="entry name" value="MHC_I/II-like_Ag-recog"/>
</dbReference>
<evidence type="ECO:0000259" key="2">
    <source>
        <dbReference type="SMART" id="SM00921"/>
    </source>
</evidence>
<organism evidence="3 4">
    <name type="scientific">Naja naja</name>
    <name type="common">Indian cobra</name>
    <dbReference type="NCBI Taxonomy" id="35670"/>
    <lineage>
        <taxon>Eukaryota</taxon>
        <taxon>Metazoa</taxon>
        <taxon>Chordata</taxon>
        <taxon>Craniata</taxon>
        <taxon>Vertebrata</taxon>
        <taxon>Euteleostomi</taxon>
        <taxon>Lepidosauria</taxon>
        <taxon>Squamata</taxon>
        <taxon>Bifurcata</taxon>
        <taxon>Unidentata</taxon>
        <taxon>Episquamata</taxon>
        <taxon>Toxicofera</taxon>
        <taxon>Serpentes</taxon>
        <taxon>Colubroidea</taxon>
        <taxon>Elapidae</taxon>
        <taxon>Elapinae</taxon>
        <taxon>Naja</taxon>
    </lineage>
</organism>
<dbReference type="GO" id="GO:0042613">
    <property type="term" value="C:MHC class II protein complex"/>
    <property type="evidence" value="ECO:0007669"/>
    <property type="project" value="InterPro"/>
</dbReference>
<protein>
    <recommendedName>
        <fullName evidence="2">MHC class II beta chain N-terminal domain-containing protein</fullName>
    </recommendedName>
</protein>
<dbReference type="InterPro" id="IPR000353">
    <property type="entry name" value="MHC_II_b_N"/>
</dbReference>
<dbReference type="SUPFAM" id="SSF54452">
    <property type="entry name" value="MHC antigen-recognition domain"/>
    <property type="match status" value="1"/>
</dbReference>
<dbReference type="SMART" id="SM00921">
    <property type="entry name" value="MHC_II_beta"/>
    <property type="match status" value="1"/>
</dbReference>
<keyword evidence="1" id="KW-0325">Glycoprotein</keyword>
<dbReference type="Gene3D" id="3.10.320.10">
    <property type="entry name" value="Class II Histocompatibility Antigen, M Beta Chain, Chain B, domain 1"/>
    <property type="match status" value="2"/>
</dbReference>
<reference evidence="3" key="2">
    <citation type="submission" date="2025-09" db="UniProtKB">
        <authorList>
            <consortium name="Ensembl"/>
        </authorList>
    </citation>
    <scope>IDENTIFICATION</scope>
</reference>
<dbReference type="Pfam" id="PF00969">
    <property type="entry name" value="MHC_II_beta"/>
    <property type="match status" value="1"/>
</dbReference>
<dbReference type="OMA" id="NRNERWM"/>
<dbReference type="InterPro" id="IPR014745">
    <property type="entry name" value="MHC_II_a/b_N"/>
</dbReference>
<dbReference type="OrthoDB" id="9044171at2759"/>
<proteinExistence type="predicted"/>
<accession>A0A8C6V838</accession>
<evidence type="ECO:0000313" key="4">
    <source>
        <dbReference type="Proteomes" id="UP000694559"/>
    </source>
</evidence>
<reference evidence="3" key="1">
    <citation type="submission" date="2025-08" db="UniProtKB">
        <authorList>
            <consortium name="Ensembl"/>
        </authorList>
    </citation>
    <scope>IDENTIFICATION</scope>
</reference>
<name>A0A8C6V838_NAJNA</name>
<feature type="domain" description="MHC class II beta chain N-terminal" evidence="2">
    <location>
        <begin position="36"/>
        <end position="81"/>
    </location>
</feature>
<dbReference type="Proteomes" id="UP000694559">
    <property type="component" value="Unplaced"/>
</dbReference>
<keyword evidence="4" id="KW-1185">Reference proteome</keyword>
<dbReference type="Ensembl" id="ENSNNAT00000002006.1">
    <property type="protein sequence ID" value="ENSNNAP00000001907.1"/>
    <property type="gene ID" value="ENSNNAG00000001323.1"/>
</dbReference>